<dbReference type="InterPro" id="IPR002656">
    <property type="entry name" value="Acyl_transf_3_dom"/>
</dbReference>
<dbReference type="InterPro" id="IPR050879">
    <property type="entry name" value="Acyltransferase_3"/>
</dbReference>
<feature type="transmembrane region" description="Helical" evidence="2">
    <location>
        <begin position="206"/>
        <end position="226"/>
    </location>
</feature>
<protein>
    <submittedName>
        <fullName evidence="4">Acyltransferase</fullName>
    </submittedName>
</protein>
<evidence type="ECO:0000313" key="5">
    <source>
        <dbReference type="Proteomes" id="UP000613974"/>
    </source>
</evidence>
<sequence length="399" mass="43510">MISRGSAGESEAGGHGRASAGAVPGGRLAVLDGVRVLAALGVLFYHYFALESAWGKAPADIFPTAHPFAVYGWLGVEIFFLVSGFVICMSAWGRTVGDFAVSRVSRLFPAYWAAVAFTALVLYSWSEVRQVKAFSDVLVNLSMLQTGLGVPNIDDAYWTLFVELKFYVLFAIVVMRGLTYRNCVLFCAAWTLAGVVAPTADNGVLSFFAVSSSSPYFIAGIGFYLMRRFGPNAIVWAIVGVQFLLAQHYVHTRMITNLGRAATERTPAWPAHLVIVLGFALMAAIALGALDGVRWRWLPHAGALTYPLYLIHMMAGLTFIHHFRRDVAPVPLVIGVTSAMLLLAWLIHRLVERPLGRLLRDRLRRGVQDIRSATPRGPSVGRLPAQPSAPDAERIPAGR</sequence>
<reference evidence="5" key="1">
    <citation type="submission" date="2023-07" db="EMBL/GenBank/DDBJ databases">
        <title>Whole genome shotgun sequence of Streptomyces nojiriensis NBRC 13794.</title>
        <authorList>
            <person name="Komaki H."/>
            <person name="Tamura T."/>
        </authorList>
    </citation>
    <scope>NUCLEOTIDE SEQUENCE [LARGE SCALE GENOMIC DNA]</scope>
    <source>
        <strain evidence="5">NBRC 13794</strain>
    </source>
</reference>
<keyword evidence="2" id="KW-0812">Transmembrane</keyword>
<dbReference type="PANTHER" id="PTHR23028">
    <property type="entry name" value="ACETYLTRANSFERASE"/>
    <property type="match status" value="1"/>
</dbReference>
<feature type="transmembrane region" description="Helical" evidence="2">
    <location>
        <begin position="270"/>
        <end position="290"/>
    </location>
</feature>
<keyword evidence="4" id="KW-0808">Transferase</keyword>
<evidence type="ECO:0000259" key="3">
    <source>
        <dbReference type="Pfam" id="PF01757"/>
    </source>
</evidence>
<name>A0ABQ3SQB2_9ACTN</name>
<feature type="transmembrane region" description="Helical" evidence="2">
    <location>
        <begin position="28"/>
        <end position="48"/>
    </location>
</feature>
<dbReference type="GO" id="GO:0016746">
    <property type="term" value="F:acyltransferase activity"/>
    <property type="evidence" value="ECO:0007669"/>
    <property type="project" value="UniProtKB-KW"/>
</dbReference>
<dbReference type="PANTHER" id="PTHR23028:SF53">
    <property type="entry name" value="ACYL_TRANSF_3 DOMAIN-CONTAINING PROTEIN"/>
    <property type="match status" value="1"/>
</dbReference>
<dbReference type="EMBL" id="BNEC01000005">
    <property type="protein sequence ID" value="GHI70157.1"/>
    <property type="molecule type" value="Genomic_DNA"/>
</dbReference>
<feature type="region of interest" description="Disordered" evidence="1">
    <location>
        <begin position="1"/>
        <end position="20"/>
    </location>
</feature>
<keyword evidence="2" id="KW-1133">Transmembrane helix</keyword>
<keyword evidence="2" id="KW-0472">Membrane</keyword>
<dbReference type="GeneID" id="95588393"/>
<gene>
    <name evidence="4" type="ORF">Snoj_40750</name>
</gene>
<feature type="transmembrane region" description="Helical" evidence="2">
    <location>
        <begin position="302"/>
        <end position="321"/>
    </location>
</feature>
<feature type="region of interest" description="Disordered" evidence="1">
    <location>
        <begin position="371"/>
        <end position="399"/>
    </location>
</feature>
<evidence type="ECO:0000313" key="4">
    <source>
        <dbReference type="EMBL" id="GHI70157.1"/>
    </source>
</evidence>
<comment type="caution">
    <text evidence="4">The sequence shown here is derived from an EMBL/GenBank/DDBJ whole genome shotgun (WGS) entry which is preliminary data.</text>
</comment>
<feature type="domain" description="Acyltransferase 3" evidence="3">
    <location>
        <begin position="31"/>
        <end position="348"/>
    </location>
</feature>
<feature type="transmembrane region" description="Helical" evidence="2">
    <location>
        <begin position="182"/>
        <end position="200"/>
    </location>
</feature>
<feature type="transmembrane region" description="Helical" evidence="2">
    <location>
        <begin position="68"/>
        <end position="92"/>
    </location>
</feature>
<dbReference type="Proteomes" id="UP000613974">
    <property type="component" value="Unassembled WGS sequence"/>
</dbReference>
<feature type="transmembrane region" description="Helical" evidence="2">
    <location>
        <begin position="327"/>
        <end position="347"/>
    </location>
</feature>
<evidence type="ECO:0000256" key="1">
    <source>
        <dbReference type="SAM" id="MobiDB-lite"/>
    </source>
</evidence>
<accession>A0ABQ3SQB2</accession>
<keyword evidence="5" id="KW-1185">Reference proteome</keyword>
<feature type="transmembrane region" description="Helical" evidence="2">
    <location>
        <begin position="233"/>
        <end position="250"/>
    </location>
</feature>
<feature type="compositionally biased region" description="Low complexity" evidence="1">
    <location>
        <begin position="1"/>
        <end position="10"/>
    </location>
</feature>
<dbReference type="Pfam" id="PF01757">
    <property type="entry name" value="Acyl_transf_3"/>
    <property type="match status" value="1"/>
</dbReference>
<evidence type="ECO:0000256" key="2">
    <source>
        <dbReference type="SAM" id="Phobius"/>
    </source>
</evidence>
<feature type="transmembrane region" description="Helical" evidence="2">
    <location>
        <begin position="156"/>
        <end position="175"/>
    </location>
</feature>
<proteinExistence type="predicted"/>
<dbReference type="RefSeq" id="WP_189734080.1">
    <property type="nucleotide sequence ID" value="NZ_BMRL01000002.1"/>
</dbReference>
<organism evidence="4 5">
    <name type="scientific">Streptomyces nojiriensis</name>
    <dbReference type="NCBI Taxonomy" id="66374"/>
    <lineage>
        <taxon>Bacteria</taxon>
        <taxon>Bacillati</taxon>
        <taxon>Actinomycetota</taxon>
        <taxon>Actinomycetes</taxon>
        <taxon>Kitasatosporales</taxon>
        <taxon>Streptomycetaceae</taxon>
        <taxon>Streptomyces</taxon>
    </lineage>
</organism>
<keyword evidence="4" id="KW-0012">Acyltransferase</keyword>
<feature type="transmembrane region" description="Helical" evidence="2">
    <location>
        <begin position="104"/>
        <end position="125"/>
    </location>
</feature>